<dbReference type="Proteomes" id="UP000492821">
    <property type="component" value="Unassembled WGS sequence"/>
</dbReference>
<feature type="region of interest" description="Disordered" evidence="1">
    <location>
        <begin position="1"/>
        <end position="102"/>
    </location>
</feature>
<reference evidence="2" key="1">
    <citation type="journal article" date="2013" name="Genetics">
        <title>The draft genome and transcriptome of Panagrellus redivivus are shaped by the harsh demands of a free-living lifestyle.</title>
        <authorList>
            <person name="Srinivasan J."/>
            <person name="Dillman A.R."/>
            <person name="Macchietto M.G."/>
            <person name="Heikkinen L."/>
            <person name="Lakso M."/>
            <person name="Fracchia K.M."/>
            <person name="Antoshechkin I."/>
            <person name="Mortazavi A."/>
            <person name="Wong G."/>
            <person name="Sternberg P.W."/>
        </authorList>
    </citation>
    <scope>NUCLEOTIDE SEQUENCE [LARGE SCALE GENOMIC DNA]</scope>
    <source>
        <strain evidence="2">MT8872</strain>
    </source>
</reference>
<feature type="compositionally biased region" description="Polar residues" evidence="1">
    <location>
        <begin position="1"/>
        <end position="11"/>
    </location>
</feature>
<sequence>MTAIRRTTNIESSRKKRNHCRPWTSRMAPTKPTDNQNENTDIHDNYRSITPPKAETIDKLQVNGKKNHQISQSSRNFYENKQKNQKKRPNPDELPHQLSNEQ</sequence>
<evidence type="ECO:0000256" key="1">
    <source>
        <dbReference type="SAM" id="MobiDB-lite"/>
    </source>
</evidence>
<accession>A0A7E4UQH0</accession>
<feature type="compositionally biased region" description="Polar residues" evidence="1">
    <location>
        <begin position="69"/>
        <end position="79"/>
    </location>
</feature>
<evidence type="ECO:0000313" key="2">
    <source>
        <dbReference type="Proteomes" id="UP000492821"/>
    </source>
</evidence>
<dbReference type="WBParaSite" id="Pan_g11599.t1">
    <property type="protein sequence ID" value="Pan_g11599.t1"/>
    <property type="gene ID" value="Pan_g11599"/>
</dbReference>
<evidence type="ECO:0000313" key="3">
    <source>
        <dbReference type="WBParaSite" id="Pan_g11599.t1"/>
    </source>
</evidence>
<organism evidence="2 3">
    <name type="scientific">Panagrellus redivivus</name>
    <name type="common">Microworm</name>
    <dbReference type="NCBI Taxonomy" id="6233"/>
    <lineage>
        <taxon>Eukaryota</taxon>
        <taxon>Metazoa</taxon>
        <taxon>Ecdysozoa</taxon>
        <taxon>Nematoda</taxon>
        <taxon>Chromadorea</taxon>
        <taxon>Rhabditida</taxon>
        <taxon>Tylenchina</taxon>
        <taxon>Panagrolaimomorpha</taxon>
        <taxon>Panagrolaimoidea</taxon>
        <taxon>Panagrolaimidae</taxon>
        <taxon>Panagrellus</taxon>
    </lineage>
</organism>
<reference evidence="3" key="2">
    <citation type="submission" date="2020-10" db="UniProtKB">
        <authorList>
            <consortium name="WormBaseParasite"/>
        </authorList>
    </citation>
    <scope>IDENTIFICATION</scope>
</reference>
<proteinExistence type="predicted"/>
<protein>
    <submittedName>
        <fullName evidence="3">Uncharacterized protein</fullName>
    </submittedName>
</protein>
<keyword evidence="2" id="KW-1185">Reference proteome</keyword>
<dbReference type="AlphaFoldDB" id="A0A7E4UQH0"/>
<name>A0A7E4UQH0_PANRE</name>